<dbReference type="Proteomes" id="UP000051952">
    <property type="component" value="Unassembled WGS sequence"/>
</dbReference>
<dbReference type="VEuPathDB" id="TriTrypDB:BSAL_79815"/>
<proteinExistence type="predicted"/>
<reference evidence="3" key="1">
    <citation type="submission" date="2015-09" db="EMBL/GenBank/DDBJ databases">
        <authorList>
            <consortium name="Pathogen Informatics"/>
        </authorList>
    </citation>
    <scope>NUCLEOTIDE SEQUENCE [LARGE SCALE GENOMIC DNA]</scope>
    <source>
        <strain evidence="3">Lake Konstanz</strain>
    </source>
</reference>
<name>A0A0S4IXU7_BODSA</name>
<feature type="compositionally biased region" description="Polar residues" evidence="1">
    <location>
        <begin position="198"/>
        <end position="214"/>
    </location>
</feature>
<evidence type="ECO:0000256" key="1">
    <source>
        <dbReference type="SAM" id="MobiDB-lite"/>
    </source>
</evidence>
<evidence type="ECO:0000313" key="3">
    <source>
        <dbReference type="Proteomes" id="UP000051952"/>
    </source>
</evidence>
<sequence length="291" mass="32369">MGCSNSKSTEGKFTLTDVQRKAIQENAQSIVLTNAQLRVSATNCAARFRGNRTRENILADKTPIADYFGSTPIPAELGSGEKSVSDIFSSVKKSAFENISGRLGPQIEERYPRIRTDVELQRSARQAIQTESDSAVTRVASELVDRCLTVANNPPEPQRLSPSAQTRVHDVPEQQQARGGHDVHAPHNRSSAPGKPNAANSHAAPQQSSPNPRHQQQQQAAVVVEEENFDEEGIRLPEGDWVKADGTPYYYSQTENLYFHAASGQFYDPSNEMWYDPEKDEWYSEETDEAY</sequence>
<protein>
    <recommendedName>
        <fullName evidence="4">OCRE domain-containing protein</fullName>
    </recommendedName>
</protein>
<organism evidence="2 3">
    <name type="scientific">Bodo saltans</name>
    <name type="common">Flagellated protozoan</name>
    <dbReference type="NCBI Taxonomy" id="75058"/>
    <lineage>
        <taxon>Eukaryota</taxon>
        <taxon>Discoba</taxon>
        <taxon>Euglenozoa</taxon>
        <taxon>Kinetoplastea</taxon>
        <taxon>Metakinetoplastina</taxon>
        <taxon>Eubodonida</taxon>
        <taxon>Bodonidae</taxon>
        <taxon>Bodo</taxon>
    </lineage>
</organism>
<evidence type="ECO:0000313" key="2">
    <source>
        <dbReference type="EMBL" id="CUG46662.1"/>
    </source>
</evidence>
<evidence type="ECO:0008006" key="4">
    <source>
        <dbReference type="Google" id="ProtNLM"/>
    </source>
</evidence>
<keyword evidence="3" id="KW-1185">Reference proteome</keyword>
<dbReference type="OrthoDB" id="239897at2759"/>
<accession>A0A0S4IXU7</accession>
<dbReference type="AlphaFoldDB" id="A0A0S4IXU7"/>
<feature type="region of interest" description="Disordered" evidence="1">
    <location>
        <begin position="151"/>
        <end position="224"/>
    </location>
</feature>
<dbReference type="EMBL" id="CYKH01000828">
    <property type="protein sequence ID" value="CUG46662.1"/>
    <property type="molecule type" value="Genomic_DNA"/>
</dbReference>
<gene>
    <name evidence="2" type="ORF">BSAL_79815</name>
</gene>